<feature type="region of interest" description="Disordered" evidence="1">
    <location>
        <begin position="1"/>
        <end position="21"/>
    </location>
</feature>
<feature type="compositionally biased region" description="Basic residues" evidence="1">
    <location>
        <begin position="1"/>
        <end position="10"/>
    </location>
</feature>
<comment type="caution">
    <text evidence="2">The sequence shown here is derived from an EMBL/GenBank/DDBJ whole genome shotgun (WGS) entry which is preliminary data.</text>
</comment>
<sequence length="527" mass="57920">MNGPRRKRTNPKAAKPGVDRLSRLPPELLHDIFSQAYEDSNPTAPLSRTLRPFYDALKFGKVGAQGGQRISSLLETVAARPAFGSAVRELKLADADRDTQLGAADFHALLSFLPGVQELSMAVTKSSCLEAVLPTSEGVKTALSESIKRLTVTCTEAHPGGYGAKVLATLKQLPNLERVVLDFPCSSVDQADTNMADVSLPHIEYLRLGLYDESSTVGSFLARFPRLRVLNLQARGSTCTFSPALAGVRSHSLREVCLGGHPPAEWRFPQELAEHATLKTLALDGNFALVSLEAFRELGRLSVMTLRIEKGCDVSAEALATLLGPQGSCPTLEVLQLDNLSGAYPPGFSREEFVPVFFDLQDYSEDADTAESFLYDFETPAWTTHFSRLAYEQLASTAELHDVVLKGSTTTAYKIDVVWKELEIVANHMRQEEEEYIREKNARYDSYSGGSQPMLFGSSYYYDEDDDDSEDEDSGEDDVSNEDDVSDKDEDSIAEGDKVKDREKVVTEDSNQDNNKGGVEGDNEDSK</sequence>
<evidence type="ECO:0000256" key="1">
    <source>
        <dbReference type="SAM" id="MobiDB-lite"/>
    </source>
</evidence>
<dbReference type="AlphaFoldDB" id="A0A9P6W6Z3"/>
<feature type="region of interest" description="Disordered" evidence="1">
    <location>
        <begin position="448"/>
        <end position="527"/>
    </location>
</feature>
<dbReference type="Proteomes" id="UP000777482">
    <property type="component" value="Unassembled WGS sequence"/>
</dbReference>
<dbReference type="SUPFAM" id="SSF52047">
    <property type="entry name" value="RNI-like"/>
    <property type="match status" value="1"/>
</dbReference>
<evidence type="ECO:0008006" key="4">
    <source>
        <dbReference type="Google" id="ProtNLM"/>
    </source>
</evidence>
<evidence type="ECO:0000313" key="3">
    <source>
        <dbReference type="Proteomes" id="UP000777482"/>
    </source>
</evidence>
<proteinExistence type="predicted"/>
<keyword evidence="3" id="KW-1185">Reference proteome</keyword>
<feature type="compositionally biased region" description="Acidic residues" evidence="1">
    <location>
        <begin position="462"/>
        <end position="494"/>
    </location>
</feature>
<gene>
    <name evidence="2" type="ORF">C6P46_006388</name>
</gene>
<accession>A0A9P6W6Z3</accession>
<protein>
    <recommendedName>
        <fullName evidence="4">F-box domain-containing protein</fullName>
    </recommendedName>
</protein>
<name>A0A9P6W6Z3_RHOMI</name>
<dbReference type="OrthoDB" id="2527069at2759"/>
<dbReference type="Gene3D" id="3.80.10.10">
    <property type="entry name" value="Ribonuclease Inhibitor"/>
    <property type="match status" value="1"/>
</dbReference>
<evidence type="ECO:0000313" key="2">
    <source>
        <dbReference type="EMBL" id="KAG0665605.1"/>
    </source>
</evidence>
<dbReference type="EMBL" id="PUHQ01000008">
    <property type="protein sequence ID" value="KAG0665605.1"/>
    <property type="molecule type" value="Genomic_DNA"/>
</dbReference>
<organism evidence="2 3">
    <name type="scientific">Rhodotorula mucilaginosa</name>
    <name type="common">Yeast</name>
    <name type="synonym">Rhodotorula rubra</name>
    <dbReference type="NCBI Taxonomy" id="5537"/>
    <lineage>
        <taxon>Eukaryota</taxon>
        <taxon>Fungi</taxon>
        <taxon>Dikarya</taxon>
        <taxon>Basidiomycota</taxon>
        <taxon>Pucciniomycotina</taxon>
        <taxon>Microbotryomycetes</taxon>
        <taxon>Sporidiobolales</taxon>
        <taxon>Sporidiobolaceae</taxon>
        <taxon>Rhodotorula</taxon>
    </lineage>
</organism>
<dbReference type="InterPro" id="IPR032675">
    <property type="entry name" value="LRR_dom_sf"/>
</dbReference>
<reference evidence="2 3" key="1">
    <citation type="submission" date="2020-11" db="EMBL/GenBank/DDBJ databases">
        <title>Kefir isolates.</title>
        <authorList>
            <person name="Marcisauskas S."/>
            <person name="Kim Y."/>
            <person name="Blasche S."/>
        </authorList>
    </citation>
    <scope>NUCLEOTIDE SEQUENCE [LARGE SCALE GENOMIC DNA]</scope>
    <source>
        <strain evidence="2 3">KR</strain>
    </source>
</reference>
<feature type="compositionally biased region" description="Basic and acidic residues" evidence="1">
    <location>
        <begin position="495"/>
        <end position="507"/>
    </location>
</feature>